<evidence type="ECO:0000256" key="1">
    <source>
        <dbReference type="SAM" id="Coils"/>
    </source>
</evidence>
<dbReference type="OrthoDB" id="2556847at2759"/>
<dbReference type="EMBL" id="CM032181">
    <property type="protein sequence ID" value="KAG7098616.1"/>
    <property type="molecule type" value="Genomic_DNA"/>
</dbReference>
<reference evidence="4" key="1">
    <citation type="journal article" date="2021" name="Genome Biol. Evol.">
        <title>The assembled and annotated genome of the fairy-ring fungus Marasmius oreades.</title>
        <authorList>
            <person name="Hiltunen M."/>
            <person name="Ament-Velasquez S.L."/>
            <person name="Johannesson H."/>
        </authorList>
    </citation>
    <scope>NUCLEOTIDE SEQUENCE</scope>
    <source>
        <strain evidence="4">03SP1</strain>
    </source>
</reference>
<feature type="compositionally biased region" description="Polar residues" evidence="2">
    <location>
        <begin position="26"/>
        <end position="57"/>
    </location>
</feature>
<feature type="coiled-coil region" evidence="1">
    <location>
        <begin position="186"/>
        <end position="220"/>
    </location>
</feature>
<comment type="caution">
    <text evidence="4">The sequence shown here is derived from an EMBL/GenBank/DDBJ whole genome shotgun (WGS) entry which is preliminary data.</text>
</comment>
<protein>
    <recommendedName>
        <fullName evidence="3">GLTSCR protein conserved domain-containing protein</fullName>
    </recommendedName>
</protein>
<evidence type="ECO:0000313" key="5">
    <source>
        <dbReference type="Proteomes" id="UP001049176"/>
    </source>
</evidence>
<keyword evidence="1" id="KW-0175">Coiled coil</keyword>
<dbReference type="AlphaFoldDB" id="A0A9P7V1H5"/>
<proteinExistence type="predicted"/>
<sequence length="337" mass="36845">MSTDPLPTFSSHSTPANPQFIANFAPKTSDSSYQSLLKSPQPGPSTWQSSNNPTPQKAQKKKLRTSEENEITDATAARFVSRLAEDHAAALNPDVDSPFIDTVDIVKRLLPYHIYLNPKEDLKPLIFDRKGKSRADQLRKENEETKFALSCFKRRRNLEKRFRIARIKTGQTPFKEAAVVLDQVVLETERSELAKLNSELRAARAELERLERAKRAASSTPRHSYYPSAVPTSVPTAPTAYYRAYPYAYAQAYGTALATPPSISTFAITPTAAAAAPVSTSHSAQAPVHGSSAPTTSTLVPAAIPAPTAASPSDLQFLCNYLCLHSQLSINSVSYPP</sequence>
<keyword evidence="5" id="KW-1185">Reference proteome</keyword>
<dbReference type="Pfam" id="PF15249">
    <property type="entry name" value="GLTSCR1"/>
    <property type="match status" value="1"/>
</dbReference>
<evidence type="ECO:0000259" key="3">
    <source>
        <dbReference type="Pfam" id="PF15249"/>
    </source>
</evidence>
<dbReference type="KEGG" id="more:E1B28_000538"/>
<dbReference type="InterPro" id="IPR015671">
    <property type="entry name" value="GSCR1_dom"/>
</dbReference>
<dbReference type="RefSeq" id="XP_043015086.1">
    <property type="nucleotide sequence ID" value="XM_043146384.1"/>
</dbReference>
<feature type="region of interest" description="Disordered" evidence="2">
    <location>
        <begin position="1"/>
        <end position="70"/>
    </location>
</feature>
<dbReference type="Proteomes" id="UP001049176">
    <property type="component" value="Chromosome 1"/>
</dbReference>
<feature type="domain" description="GLTSCR protein conserved" evidence="3">
    <location>
        <begin position="86"/>
        <end position="197"/>
    </location>
</feature>
<evidence type="ECO:0000256" key="2">
    <source>
        <dbReference type="SAM" id="MobiDB-lite"/>
    </source>
</evidence>
<feature type="compositionally biased region" description="Polar residues" evidence="2">
    <location>
        <begin position="1"/>
        <end position="17"/>
    </location>
</feature>
<name>A0A9P7V1H5_9AGAR</name>
<dbReference type="GeneID" id="66069614"/>
<accession>A0A9P7V1H5</accession>
<evidence type="ECO:0000313" key="4">
    <source>
        <dbReference type="EMBL" id="KAG7098616.1"/>
    </source>
</evidence>
<gene>
    <name evidence="4" type="ORF">E1B28_000538</name>
</gene>
<organism evidence="4 5">
    <name type="scientific">Marasmius oreades</name>
    <name type="common">fairy-ring Marasmius</name>
    <dbReference type="NCBI Taxonomy" id="181124"/>
    <lineage>
        <taxon>Eukaryota</taxon>
        <taxon>Fungi</taxon>
        <taxon>Dikarya</taxon>
        <taxon>Basidiomycota</taxon>
        <taxon>Agaricomycotina</taxon>
        <taxon>Agaricomycetes</taxon>
        <taxon>Agaricomycetidae</taxon>
        <taxon>Agaricales</taxon>
        <taxon>Marasmiineae</taxon>
        <taxon>Marasmiaceae</taxon>
        <taxon>Marasmius</taxon>
    </lineage>
</organism>